<feature type="compositionally biased region" description="Acidic residues" evidence="1">
    <location>
        <begin position="146"/>
        <end position="155"/>
    </location>
</feature>
<dbReference type="InterPro" id="IPR032675">
    <property type="entry name" value="LRR_dom_sf"/>
</dbReference>
<dbReference type="OrthoDB" id="2407881at2759"/>
<sequence length="593" mass="66722">MQPHPLDIPEILAVIGSFLPLWVGPTPKPTCKRKRNPKRNPKRPPDINDLVFKPKTILTCLLVSKLWYKTLLPVLWYSYRSGFMDEVPDAVIRRNSPHFRILSILQWSQWSYRCFNFACFECTKLVELDIYLDEGGSGGGGGSVEQDADKEEDGGHEETGVTSESSTRRKGTRTGEGHESRAVVPLPDAKRLLRTNPRLKRLSWTGPVRSTTALDVEELVGLTGLEDLSLDRWDCSDGRLDMVLKSVAGSLKVLNIGWICGVETGLSSAPLSPISSPSSSSSTSSSPATITTAATALQSLREKIRDGMSNGHSNTTDEFWMLPRLEDLVWSGGELDDEYLSELVKRCPKLKSVTLYVNHGGWDFDRLAASLGSYCPEIETLDINPVIETYEVEAMIRHCSPNRPQLRKLRIAVNGPNELGLVSAILPHASTLEEFDIYRTQDEMDGPLYLRLLVACSKLTRLAFFSRAAPFDVEFLETLKQERWGCCETLRELRLDLGFFHKYRKQTRAERLETKALLSEVGGWVEVMAVEEENGGGGGDDNDEYEVEPFDMIKLRQVLELVQLQELKELEVLILDEVEFWRNRPLSQQCAIE</sequence>
<dbReference type="SUPFAM" id="SSF52047">
    <property type="entry name" value="RNI-like"/>
    <property type="match status" value="1"/>
</dbReference>
<dbReference type="PANTHER" id="PTHR16134:SF148">
    <property type="entry name" value="S-PHASE KINASE-ASSOCIATED PROTEIN 2, ISOFORM A"/>
    <property type="match status" value="1"/>
</dbReference>
<feature type="region of interest" description="Disordered" evidence="1">
    <location>
        <begin position="138"/>
        <end position="187"/>
    </location>
</feature>
<dbReference type="Proteomes" id="UP000078512">
    <property type="component" value="Unassembled WGS sequence"/>
</dbReference>
<evidence type="ECO:0000256" key="1">
    <source>
        <dbReference type="SAM" id="MobiDB-lite"/>
    </source>
</evidence>
<dbReference type="EMBL" id="KV442043">
    <property type="protein sequence ID" value="OAQ29114.1"/>
    <property type="molecule type" value="Genomic_DNA"/>
</dbReference>
<evidence type="ECO:0000313" key="2">
    <source>
        <dbReference type="EMBL" id="OAQ29114.1"/>
    </source>
</evidence>
<evidence type="ECO:0000313" key="3">
    <source>
        <dbReference type="Proteomes" id="UP000078512"/>
    </source>
</evidence>
<name>A0A197JXX8_9FUNG</name>
<protein>
    <recommendedName>
        <fullName evidence="4">F-box domain-containing protein</fullName>
    </recommendedName>
</protein>
<reference evidence="2 3" key="1">
    <citation type="submission" date="2016-05" db="EMBL/GenBank/DDBJ databases">
        <title>Genome sequencing reveals origins of a unique bacterial endosymbiosis in the earliest lineages of terrestrial Fungi.</title>
        <authorList>
            <consortium name="DOE Joint Genome Institute"/>
            <person name="Uehling J."/>
            <person name="Gryganskyi A."/>
            <person name="Hameed K."/>
            <person name="Tschaplinski T."/>
            <person name="Misztal P."/>
            <person name="Wu S."/>
            <person name="Desiro A."/>
            <person name="Vande Pol N."/>
            <person name="Du Z.-Y."/>
            <person name="Zienkiewicz A."/>
            <person name="Zienkiewicz K."/>
            <person name="Morin E."/>
            <person name="Tisserant E."/>
            <person name="Splivallo R."/>
            <person name="Hainaut M."/>
            <person name="Henrissat B."/>
            <person name="Ohm R."/>
            <person name="Kuo A."/>
            <person name="Yan J."/>
            <person name="Lipzen A."/>
            <person name="Nolan M."/>
            <person name="Labutti K."/>
            <person name="Barry K."/>
            <person name="Goldstein A."/>
            <person name="Labbe J."/>
            <person name="Schadt C."/>
            <person name="Tuskan G."/>
            <person name="Grigoriev I."/>
            <person name="Martin F."/>
            <person name="Vilgalys R."/>
            <person name="Bonito G."/>
        </authorList>
    </citation>
    <scope>NUCLEOTIDE SEQUENCE [LARGE SCALE GENOMIC DNA]</scope>
    <source>
        <strain evidence="2 3">AG-77</strain>
    </source>
</reference>
<dbReference type="PANTHER" id="PTHR16134">
    <property type="entry name" value="F-BOX/TPR REPEAT PROTEIN POF3"/>
    <property type="match status" value="1"/>
</dbReference>
<dbReference type="GO" id="GO:0031146">
    <property type="term" value="P:SCF-dependent proteasomal ubiquitin-dependent protein catabolic process"/>
    <property type="evidence" value="ECO:0007669"/>
    <property type="project" value="TreeGrafter"/>
</dbReference>
<gene>
    <name evidence="2" type="ORF">K457DRAFT_526020</name>
</gene>
<proteinExistence type="predicted"/>
<organism evidence="2 3">
    <name type="scientific">Linnemannia elongata AG-77</name>
    <dbReference type="NCBI Taxonomy" id="1314771"/>
    <lineage>
        <taxon>Eukaryota</taxon>
        <taxon>Fungi</taxon>
        <taxon>Fungi incertae sedis</taxon>
        <taxon>Mucoromycota</taxon>
        <taxon>Mortierellomycotina</taxon>
        <taxon>Mortierellomycetes</taxon>
        <taxon>Mortierellales</taxon>
        <taxon>Mortierellaceae</taxon>
        <taxon>Linnemannia</taxon>
    </lineage>
</organism>
<dbReference type="Gene3D" id="3.80.10.10">
    <property type="entry name" value="Ribonuclease Inhibitor"/>
    <property type="match status" value="1"/>
</dbReference>
<dbReference type="GO" id="GO:0019005">
    <property type="term" value="C:SCF ubiquitin ligase complex"/>
    <property type="evidence" value="ECO:0007669"/>
    <property type="project" value="TreeGrafter"/>
</dbReference>
<evidence type="ECO:0008006" key="4">
    <source>
        <dbReference type="Google" id="ProtNLM"/>
    </source>
</evidence>
<dbReference type="AlphaFoldDB" id="A0A197JXX8"/>
<keyword evidence="3" id="KW-1185">Reference proteome</keyword>
<accession>A0A197JXX8</accession>